<evidence type="ECO:0008006" key="3">
    <source>
        <dbReference type="Google" id="ProtNLM"/>
    </source>
</evidence>
<evidence type="ECO:0000313" key="1">
    <source>
        <dbReference type="EMBL" id="GAA0583446.1"/>
    </source>
</evidence>
<proteinExistence type="predicted"/>
<protein>
    <recommendedName>
        <fullName evidence="3">Tetratricopeptide repeat protein</fullName>
    </recommendedName>
</protein>
<dbReference type="Proteomes" id="UP001499951">
    <property type="component" value="Unassembled WGS sequence"/>
</dbReference>
<dbReference type="InterPro" id="IPR011990">
    <property type="entry name" value="TPR-like_helical_dom_sf"/>
</dbReference>
<reference evidence="2" key="1">
    <citation type="journal article" date="2019" name="Int. J. Syst. Evol. Microbiol.">
        <title>The Global Catalogue of Microorganisms (GCM) 10K type strain sequencing project: providing services to taxonomists for standard genome sequencing and annotation.</title>
        <authorList>
            <consortium name="The Broad Institute Genomics Platform"/>
            <consortium name="The Broad Institute Genome Sequencing Center for Infectious Disease"/>
            <person name="Wu L."/>
            <person name="Ma J."/>
        </authorList>
    </citation>
    <scope>NUCLEOTIDE SEQUENCE [LARGE SCALE GENOMIC DNA]</scope>
    <source>
        <strain evidence="2">JCM 15089</strain>
    </source>
</reference>
<sequence>MRVWAAVLVLGLCGCATTVQVPARFPANDPDAAALRRVAVAAFDGPEGDHFAYALEDMLANADFDGRAYFTLVGSGARDVRPDQTLSFGRAVGADGVYSGLMQAVNFDNYPWEEREKRCVEKDKDGKCVRKEMFVRPCLRRTFHMEVFPSVTNVRSGQVVYSARKTANAETSWCRGDIQPISDDQMIDGAIANILGQIRPDIAPYNTVLKATVIEKKDGLSEADGQLFDAAVKAAGKGDLSTACHTWDGLLTTNPSHPWTIYNIGVCAEANGDFAGALTHYEKARSLALKPDNDVAESIDRVRRLIAAQKELRRTAKQRK</sequence>
<organism evidence="1 2">
    <name type="scientific">Rhizomicrobium electricum</name>
    <dbReference type="NCBI Taxonomy" id="480070"/>
    <lineage>
        <taxon>Bacteria</taxon>
        <taxon>Pseudomonadati</taxon>
        <taxon>Pseudomonadota</taxon>
        <taxon>Alphaproteobacteria</taxon>
        <taxon>Micropepsales</taxon>
        <taxon>Micropepsaceae</taxon>
        <taxon>Rhizomicrobium</taxon>
    </lineage>
</organism>
<gene>
    <name evidence="1" type="ORF">GCM10008942_35490</name>
</gene>
<name>A0ABP3Q9P3_9PROT</name>
<comment type="caution">
    <text evidence="1">The sequence shown here is derived from an EMBL/GenBank/DDBJ whole genome shotgun (WGS) entry which is preliminary data.</text>
</comment>
<dbReference type="PROSITE" id="PS51257">
    <property type="entry name" value="PROKAR_LIPOPROTEIN"/>
    <property type="match status" value="1"/>
</dbReference>
<dbReference type="Gene3D" id="1.25.40.10">
    <property type="entry name" value="Tetratricopeptide repeat domain"/>
    <property type="match status" value="1"/>
</dbReference>
<keyword evidence="2" id="KW-1185">Reference proteome</keyword>
<dbReference type="EMBL" id="BAAADD010000010">
    <property type="protein sequence ID" value="GAA0583446.1"/>
    <property type="molecule type" value="Genomic_DNA"/>
</dbReference>
<dbReference type="RefSeq" id="WP_166937132.1">
    <property type="nucleotide sequence ID" value="NZ_BAAADD010000010.1"/>
</dbReference>
<dbReference type="SUPFAM" id="SSF48452">
    <property type="entry name" value="TPR-like"/>
    <property type="match status" value="1"/>
</dbReference>
<accession>A0ABP3Q9P3</accession>
<evidence type="ECO:0000313" key="2">
    <source>
        <dbReference type="Proteomes" id="UP001499951"/>
    </source>
</evidence>